<keyword evidence="6" id="KW-0326">Glycosidase</keyword>
<evidence type="ECO:0000256" key="4">
    <source>
        <dbReference type="ARBA" id="ARBA00022729"/>
    </source>
</evidence>
<evidence type="ECO:0000259" key="8">
    <source>
        <dbReference type="Pfam" id="PF16757"/>
    </source>
</evidence>
<comment type="function">
    <text evidence="1">Alpha-L-fucosidase is responsible for hydrolyzing the alpha-1,6-linked fucose joined to the reducing-end N-acetylglucosamine of the carbohydrate moieties of glycoproteins.</text>
</comment>
<dbReference type="InterPro" id="IPR016286">
    <property type="entry name" value="FUC_metazoa-typ"/>
</dbReference>
<sequence>MKKTIYFLAIMLLILSCQTKKKTDAVQVEQQPVNYLKESKEAFNERMEWWRKARFGMFIHWGVYSVPAGIYKDKQVNGIGEWIMQNGQIPVKEYEAFAKQFNPEKFNADAWAKTMKEAGMKYVVITSKHHDGFGLWDSKVSNYDIVDFAPYGKDILKALSEACKKYDIKFGLYHSIMDWHHEDAQKYSYLKDDPNKRENNSENFSNYLENYMKPQIKELIDNYAPSIMWFDGEWVEEFTHDQGKELYQYVRSLKPDILINNRVDKGRQGMQGMNKKDSDYAGDFGTPEQEILETAADTDWESCMTMNDTWGYKKNDHNWKSTEVLIHNLIDVTAKGGNYLLNVGPTSEGIIPEPSVQRLKNMGTWLKTNGMAIYKTERLQKNYKQGDHIRFTKKKGSHDFYAMTLKKPEATFTLKNLKPKAGSSIYLIGNETKLQWEFVEDEGIKITIPKILLNTWNENSFAWTFHIQGEEI</sequence>
<dbReference type="PANTHER" id="PTHR10030:SF37">
    <property type="entry name" value="ALPHA-L-FUCOSIDASE-RELATED"/>
    <property type="match status" value="1"/>
</dbReference>
<proteinExistence type="inferred from homology"/>
<keyword evidence="10" id="KW-1185">Reference proteome</keyword>
<dbReference type="Proteomes" id="UP001337305">
    <property type="component" value="Unassembled WGS sequence"/>
</dbReference>
<protein>
    <recommendedName>
        <fullName evidence="3">alpha-L-fucosidase</fullName>
        <ecNumber evidence="3">3.2.1.51</ecNumber>
    </recommendedName>
</protein>
<keyword evidence="4" id="KW-0732">Signal</keyword>
<dbReference type="InterPro" id="IPR017853">
    <property type="entry name" value="GH"/>
</dbReference>
<name>A0ABU7XPI2_9FLAO</name>
<dbReference type="EC" id="3.2.1.51" evidence="3"/>
<dbReference type="PIRSF" id="PIRSF001092">
    <property type="entry name" value="Alpha-L-fucosidase"/>
    <property type="match status" value="1"/>
</dbReference>
<dbReference type="Gene3D" id="2.60.40.1180">
    <property type="entry name" value="Golgi alpha-mannosidase II"/>
    <property type="match status" value="1"/>
</dbReference>
<dbReference type="EMBL" id="JAODOP010000004">
    <property type="protein sequence ID" value="MEF3832423.1"/>
    <property type="molecule type" value="Genomic_DNA"/>
</dbReference>
<dbReference type="InterPro" id="IPR000933">
    <property type="entry name" value="Glyco_hydro_29"/>
</dbReference>
<dbReference type="PANTHER" id="PTHR10030">
    <property type="entry name" value="ALPHA-L-FUCOSIDASE"/>
    <property type="match status" value="1"/>
</dbReference>
<evidence type="ECO:0000256" key="5">
    <source>
        <dbReference type="ARBA" id="ARBA00022801"/>
    </source>
</evidence>
<dbReference type="PROSITE" id="PS51257">
    <property type="entry name" value="PROKAR_LIPOPROTEIN"/>
    <property type="match status" value="1"/>
</dbReference>
<comment type="similarity">
    <text evidence="2">Belongs to the glycosyl hydrolase 29 family.</text>
</comment>
<evidence type="ECO:0000256" key="6">
    <source>
        <dbReference type="ARBA" id="ARBA00023295"/>
    </source>
</evidence>
<accession>A0ABU7XPI2</accession>
<dbReference type="Gene3D" id="3.20.20.80">
    <property type="entry name" value="Glycosidases"/>
    <property type="match status" value="1"/>
</dbReference>
<comment type="caution">
    <text evidence="9">The sequence shown here is derived from an EMBL/GenBank/DDBJ whole genome shotgun (WGS) entry which is preliminary data.</text>
</comment>
<feature type="domain" description="Glycoside hydrolase family 29 N-terminal" evidence="7">
    <location>
        <begin position="29"/>
        <end position="370"/>
    </location>
</feature>
<dbReference type="RefSeq" id="WP_303304802.1">
    <property type="nucleotide sequence ID" value="NZ_JAODOP010000004.1"/>
</dbReference>
<evidence type="ECO:0000256" key="2">
    <source>
        <dbReference type="ARBA" id="ARBA00007951"/>
    </source>
</evidence>
<evidence type="ECO:0000256" key="3">
    <source>
        <dbReference type="ARBA" id="ARBA00012662"/>
    </source>
</evidence>
<keyword evidence="5" id="KW-0378">Hydrolase</keyword>
<organism evidence="9 10">
    <name type="scientific">Flavivirga spongiicola</name>
    <dbReference type="NCBI Taxonomy" id="421621"/>
    <lineage>
        <taxon>Bacteria</taxon>
        <taxon>Pseudomonadati</taxon>
        <taxon>Bacteroidota</taxon>
        <taxon>Flavobacteriia</taxon>
        <taxon>Flavobacteriales</taxon>
        <taxon>Flavobacteriaceae</taxon>
        <taxon>Flavivirga</taxon>
    </lineage>
</organism>
<reference evidence="9 10" key="1">
    <citation type="submission" date="2022-09" db="EMBL/GenBank/DDBJ databases">
        <title>Genome sequencing of Flavivirga sp. MEBiC05379.</title>
        <authorList>
            <person name="Oh H.-M."/>
            <person name="Kwon K.K."/>
            <person name="Park M.J."/>
            <person name="Yang S.-H."/>
        </authorList>
    </citation>
    <scope>NUCLEOTIDE SEQUENCE [LARGE SCALE GENOMIC DNA]</scope>
    <source>
        <strain evidence="9 10">MEBiC05379</strain>
    </source>
</reference>
<gene>
    <name evidence="9" type="ORF">N1F79_04725</name>
</gene>
<dbReference type="InterPro" id="IPR031919">
    <property type="entry name" value="Fucosidase_C"/>
</dbReference>
<dbReference type="Pfam" id="PF01120">
    <property type="entry name" value="Alpha_L_fucos"/>
    <property type="match status" value="1"/>
</dbReference>
<dbReference type="SUPFAM" id="SSF51445">
    <property type="entry name" value="(Trans)glycosidases"/>
    <property type="match status" value="1"/>
</dbReference>
<feature type="domain" description="Alpha-L-fucosidase C-terminal" evidence="8">
    <location>
        <begin position="386"/>
        <end position="468"/>
    </location>
</feature>
<dbReference type="Pfam" id="PF16757">
    <property type="entry name" value="Fucosidase_C"/>
    <property type="match status" value="1"/>
</dbReference>
<evidence type="ECO:0000313" key="10">
    <source>
        <dbReference type="Proteomes" id="UP001337305"/>
    </source>
</evidence>
<dbReference type="PRINTS" id="PR00741">
    <property type="entry name" value="GLHYDRLASE29"/>
</dbReference>
<dbReference type="InterPro" id="IPR057739">
    <property type="entry name" value="Glyco_hydro_29_N"/>
</dbReference>
<dbReference type="InterPro" id="IPR013780">
    <property type="entry name" value="Glyco_hydro_b"/>
</dbReference>
<evidence type="ECO:0000256" key="1">
    <source>
        <dbReference type="ARBA" id="ARBA00004071"/>
    </source>
</evidence>
<evidence type="ECO:0000313" key="9">
    <source>
        <dbReference type="EMBL" id="MEF3832423.1"/>
    </source>
</evidence>
<dbReference type="SMART" id="SM00812">
    <property type="entry name" value="Alpha_L_fucos"/>
    <property type="match status" value="1"/>
</dbReference>
<evidence type="ECO:0000259" key="7">
    <source>
        <dbReference type="Pfam" id="PF01120"/>
    </source>
</evidence>